<feature type="transmembrane region" description="Helical" evidence="7">
    <location>
        <begin position="446"/>
        <end position="464"/>
    </location>
</feature>
<dbReference type="PANTHER" id="PTHR42810">
    <property type="entry name" value="PURINE PERMEASE C1399.01C-RELATED"/>
    <property type="match status" value="1"/>
</dbReference>
<dbReference type="HOGENOM" id="CLU_017959_8_0_9"/>
<organism evidence="8 9">
    <name type="scientific">Gottschalkia acidurici (strain ATCC 7906 / DSM 604 / BCRC 14475 / CIP 104303 / KCTC 5404 / NCIMB 10678 / 9a)</name>
    <name type="common">Clostridium acidurici</name>
    <dbReference type="NCBI Taxonomy" id="1128398"/>
    <lineage>
        <taxon>Bacteria</taxon>
        <taxon>Bacillati</taxon>
        <taxon>Bacillota</taxon>
        <taxon>Tissierellia</taxon>
        <taxon>Tissierellales</taxon>
        <taxon>Gottschalkiaceae</taxon>
        <taxon>Gottschalkia</taxon>
    </lineage>
</organism>
<dbReference type="AlphaFoldDB" id="K0AZD2"/>
<evidence type="ECO:0000256" key="3">
    <source>
        <dbReference type="ARBA" id="ARBA00022448"/>
    </source>
</evidence>
<dbReference type="Pfam" id="PF00860">
    <property type="entry name" value="Xan_ur_permease"/>
    <property type="match status" value="2"/>
</dbReference>
<sequence>MSKNTSVFDVDGKPSIGTSLPLAIQHLLAMIIGNITPCIVVANLNLPDMGGPLSGADTTLLIQSGLLIAGLATLIQLYPVWKFGARLPMIMGVSFGYIPTLISIGSAYGIAAMFGAQLVGGITAILVGMFIKPLRKYFPPVVAGTVVLTIGLSLYTVALGYVGGGNPSKGNLALIEQIQTEVKDSTLTDELKTNIMKNSFIKSDVKELVSESKEMTPEIQDKLEGSVPYLQKTSFGSVQNWILAAVTLLVVLVCNQFGKGYFKLANILIGILAGYAVALAMGMVSFETVTNASRIALPKFRPFGMAFPIPAVISMVIIYIVNSIQAVGDFTGTTMGGMGRQVTDDELSGGIMGSGLSSAVSSFFGGLPIATYSQNVGIVATTKVVSRFVFAVAAIFMLVAGLIPKFGGLMTTIPQAVLGGATITVFGSITMTGIKVIIEDELSLRNTTIVGLAIAIGMGISLVPESLSQFPDWVKIVFGGSAVTIATIIAFVLNIVLPQKSLADEQAERDALEASKKSAK</sequence>
<feature type="transmembrane region" description="Helical" evidence="7">
    <location>
        <begin position="58"/>
        <end position="81"/>
    </location>
</feature>
<evidence type="ECO:0000313" key="8">
    <source>
        <dbReference type="EMBL" id="AFS77731.1"/>
    </source>
</evidence>
<dbReference type="GO" id="GO:0005886">
    <property type="term" value="C:plasma membrane"/>
    <property type="evidence" value="ECO:0007669"/>
    <property type="project" value="UniProtKB-ARBA"/>
</dbReference>
<dbReference type="NCBIfam" id="NF037981">
    <property type="entry name" value="NCS2_1"/>
    <property type="match status" value="1"/>
</dbReference>
<proteinExistence type="inferred from homology"/>
<keyword evidence="5 7" id="KW-1133">Transmembrane helix</keyword>
<dbReference type="Proteomes" id="UP000006094">
    <property type="component" value="Chromosome"/>
</dbReference>
<feature type="transmembrane region" description="Helical" evidence="7">
    <location>
        <begin position="23"/>
        <end position="46"/>
    </location>
</feature>
<dbReference type="RefSeq" id="WP_014966868.1">
    <property type="nucleotide sequence ID" value="NC_018664.1"/>
</dbReference>
<feature type="transmembrane region" description="Helical" evidence="7">
    <location>
        <begin position="241"/>
        <end position="258"/>
    </location>
</feature>
<dbReference type="KEGG" id="cad:Curi_c06580"/>
<comment type="similarity">
    <text evidence="2">Belongs to the nucleobase:cation symporter-2 (NCS2) (TC 2.A.40) family.</text>
</comment>
<evidence type="ECO:0000256" key="2">
    <source>
        <dbReference type="ARBA" id="ARBA00008821"/>
    </source>
</evidence>
<name>K0AZD2_GOTA9</name>
<feature type="transmembrane region" description="Helical" evidence="7">
    <location>
        <begin position="111"/>
        <end position="131"/>
    </location>
</feature>
<feature type="transmembrane region" description="Helical" evidence="7">
    <location>
        <begin position="384"/>
        <end position="403"/>
    </location>
</feature>
<feature type="transmembrane region" description="Helical" evidence="7">
    <location>
        <begin position="87"/>
        <end position="104"/>
    </location>
</feature>
<feature type="transmembrane region" description="Helical" evidence="7">
    <location>
        <begin position="307"/>
        <end position="327"/>
    </location>
</feature>
<keyword evidence="4 7" id="KW-0812">Transmembrane</keyword>
<dbReference type="PANTHER" id="PTHR42810:SF2">
    <property type="entry name" value="PURINE PERMEASE C1399.01C-RELATED"/>
    <property type="match status" value="1"/>
</dbReference>
<keyword evidence="6 7" id="KW-0472">Membrane</keyword>
<dbReference type="EMBL" id="CP003326">
    <property type="protein sequence ID" value="AFS77731.1"/>
    <property type="molecule type" value="Genomic_DNA"/>
</dbReference>
<comment type="subcellular location">
    <subcellularLocation>
        <location evidence="1">Membrane</location>
        <topology evidence="1">Multi-pass membrane protein</topology>
    </subcellularLocation>
</comment>
<feature type="transmembrane region" description="Helical" evidence="7">
    <location>
        <begin position="415"/>
        <end position="434"/>
    </location>
</feature>
<dbReference type="InterPro" id="IPR006042">
    <property type="entry name" value="Xan_ur_permease"/>
</dbReference>
<dbReference type="GO" id="GO:0042907">
    <property type="term" value="F:xanthine transmembrane transporter activity"/>
    <property type="evidence" value="ECO:0007669"/>
    <property type="project" value="TreeGrafter"/>
</dbReference>
<evidence type="ECO:0000256" key="1">
    <source>
        <dbReference type="ARBA" id="ARBA00004141"/>
    </source>
</evidence>
<dbReference type="InterPro" id="IPR006043">
    <property type="entry name" value="NCS2"/>
</dbReference>
<protein>
    <submittedName>
        <fullName evidence="8">Purine permease protein Cpx</fullName>
    </submittedName>
</protein>
<dbReference type="STRING" id="1128398.Curi_c06580"/>
<accession>K0AZD2</accession>
<evidence type="ECO:0000313" key="9">
    <source>
        <dbReference type="Proteomes" id="UP000006094"/>
    </source>
</evidence>
<gene>
    <name evidence="8" type="primary">cpx1</name>
    <name evidence="8" type="ordered locus">Curi_c06580</name>
</gene>
<feature type="transmembrane region" description="Helical" evidence="7">
    <location>
        <begin position="137"/>
        <end position="162"/>
    </location>
</feature>
<dbReference type="PATRIC" id="fig|1128398.3.peg.697"/>
<feature type="transmembrane region" description="Helical" evidence="7">
    <location>
        <begin position="264"/>
        <end position="286"/>
    </location>
</feature>
<feature type="transmembrane region" description="Helical" evidence="7">
    <location>
        <begin position="476"/>
        <end position="497"/>
    </location>
</feature>
<keyword evidence="9" id="KW-1185">Reference proteome</keyword>
<evidence type="ECO:0000256" key="6">
    <source>
        <dbReference type="ARBA" id="ARBA00023136"/>
    </source>
</evidence>
<dbReference type="NCBIfam" id="TIGR00801">
    <property type="entry name" value="ncs2"/>
    <property type="match status" value="1"/>
</dbReference>
<evidence type="ECO:0000256" key="4">
    <source>
        <dbReference type="ARBA" id="ARBA00022692"/>
    </source>
</evidence>
<dbReference type="eggNOG" id="COG2233">
    <property type="taxonomic scope" value="Bacteria"/>
</dbReference>
<dbReference type="PROSITE" id="PS01116">
    <property type="entry name" value="XANTH_URACIL_PERMASE"/>
    <property type="match status" value="1"/>
</dbReference>
<evidence type="ECO:0000256" key="7">
    <source>
        <dbReference type="SAM" id="Phobius"/>
    </source>
</evidence>
<keyword evidence="3" id="KW-0813">Transport</keyword>
<dbReference type="OrthoDB" id="9805749at2"/>
<reference evidence="8 9" key="1">
    <citation type="journal article" date="2012" name="PLoS ONE">
        <title>The purine-utilizing bacterium Clostridium acidurici 9a: a genome-guided metabolic reconsideration.</title>
        <authorList>
            <person name="Hartwich K."/>
            <person name="Poehlein A."/>
            <person name="Daniel R."/>
        </authorList>
    </citation>
    <scope>NUCLEOTIDE SEQUENCE [LARGE SCALE GENOMIC DNA]</scope>
    <source>
        <strain evidence="9">ATCC 7906 / DSM 604 / BCRC 14475 / CIP 104303 / KCTC 5404 / NCIMB 10678 / 9a</strain>
    </source>
</reference>
<evidence type="ECO:0000256" key="5">
    <source>
        <dbReference type="ARBA" id="ARBA00022989"/>
    </source>
</evidence>